<feature type="chain" id="PRO_5045353021" evidence="1">
    <location>
        <begin position="20"/>
        <end position="230"/>
    </location>
</feature>
<name>A0ABN5FA64_9FLAO</name>
<dbReference type="RefSeq" id="WP_208890399.1">
    <property type="nucleotide sequence ID" value="NZ_CP019336.1"/>
</dbReference>
<organism evidence="2 3">
    <name type="scientific">Polaribacter sejongensis</name>
    <dbReference type="NCBI Taxonomy" id="985043"/>
    <lineage>
        <taxon>Bacteria</taxon>
        <taxon>Pseudomonadati</taxon>
        <taxon>Bacteroidota</taxon>
        <taxon>Flavobacteriia</taxon>
        <taxon>Flavobacteriales</taxon>
        <taxon>Flavobacteriaceae</taxon>
    </lineage>
</organism>
<evidence type="ECO:0000313" key="2">
    <source>
        <dbReference type="EMBL" id="AUC21195.1"/>
    </source>
</evidence>
<gene>
    <name evidence="2" type="ORF">BTO15_03300</name>
</gene>
<accession>A0ABN5FA64</accession>
<keyword evidence="3" id="KW-1185">Reference proteome</keyword>
<protein>
    <submittedName>
        <fullName evidence="2">Uncharacterized protein</fullName>
    </submittedName>
</protein>
<feature type="signal peptide" evidence="1">
    <location>
        <begin position="1"/>
        <end position="19"/>
    </location>
</feature>
<dbReference type="EMBL" id="CP019336">
    <property type="protein sequence ID" value="AUC21195.1"/>
    <property type="molecule type" value="Genomic_DNA"/>
</dbReference>
<reference evidence="2 3" key="1">
    <citation type="submission" date="2017-02" db="EMBL/GenBank/DDBJ databases">
        <title>Trade-off between light-utilization and light-protection in marine flavobacteria.</title>
        <authorList>
            <person name="Kumagai Y."/>
            <person name="Yoshizawa S."/>
            <person name="Kogure K."/>
            <person name="Iwasaki W."/>
        </authorList>
    </citation>
    <scope>NUCLEOTIDE SEQUENCE [LARGE SCALE GENOMIC DNA]</scope>
    <source>
        <strain evidence="2 3">KCTC 23670</strain>
    </source>
</reference>
<evidence type="ECO:0000256" key="1">
    <source>
        <dbReference type="SAM" id="SignalP"/>
    </source>
</evidence>
<sequence length="230" mass="25556">MKNIIVSVILLFVATIAQGQQSLYEALQANGETAIYEGFFGLEANGDGTYNFTESAPAVNITVIKLPTGQPVGFNAKSITETYGDFSETELSDGVISDSYPNLIYIKHQQTKKGYMAIDDLFLVLERLPKIGNPTVNNITKVYVMVKDRPEVKETKKNNRGGFFARMKAKIEAASVHINTPASRYLRTVDIDQKFNDYVSVMKLKQTNTLTSKDSVAIATIKRAREKRGE</sequence>
<proteinExistence type="predicted"/>
<evidence type="ECO:0000313" key="3">
    <source>
        <dbReference type="Proteomes" id="UP000232721"/>
    </source>
</evidence>
<dbReference type="Proteomes" id="UP000232721">
    <property type="component" value="Chromosome"/>
</dbReference>
<keyword evidence="1" id="KW-0732">Signal</keyword>